<dbReference type="SUPFAM" id="SSF48179">
    <property type="entry name" value="6-phosphogluconate dehydrogenase C-terminal domain-like"/>
    <property type="match status" value="1"/>
</dbReference>
<dbReference type="InterPro" id="IPR001732">
    <property type="entry name" value="UDP-Glc/GDP-Man_DH_N"/>
</dbReference>
<dbReference type="EC" id="1.1.1.22" evidence="3"/>
<dbReference type="InterPro" id="IPR014027">
    <property type="entry name" value="UDP-Glc/GDP-Man_DH_C"/>
</dbReference>
<sequence>MNNITIIGTTIDTLTAVGCLAEVGFKVKFVCLNTKLLKQIKNGNLKLVELEVQTIFEAQKNNIQLSDNIDEGLKDSDFIFLYFRSDELSSVEKILDKKPKQIIVNSSVFALGENEKLAKKNDKFVVFPNFIIKGKSVKSFKDPDRIILGGNEKYTKKVAQLLTPFYCKNRLTLMSIASSDLIKLATNAMLANRVSFVNEIAQIATQIGADIKTVCQGLGADKRIGHDYLNVGTGFGGYSLDYDVQGLVHSSKNFGCSTPLLDSVLTSNNHQKEVLFRMLWRHFAMDLKGKKIALWGLSYKPNTSSTANAPSLKIIDVLLAQGVNVIAYDPLVKKNENIKIATSAIDVLNDVDALLILTEHKEFFKPNFSKMKDNMKQPIIFDGRNLYSKNKMQDLGFTYYYIGGN</sequence>
<protein>
    <recommendedName>
        <fullName evidence="3">UDP-glucose 6-dehydrogenase</fullName>
        <ecNumber evidence="3">1.1.1.22</ecNumber>
    </recommendedName>
</protein>
<dbReference type="GO" id="GO:0006065">
    <property type="term" value="P:UDP-glucuronate biosynthetic process"/>
    <property type="evidence" value="ECO:0007669"/>
    <property type="project" value="UniProtKB-UniPathway"/>
</dbReference>
<comment type="similarity">
    <text evidence="2">Belongs to the UDP-glucose/GDP-mannose dehydrogenase family.</text>
</comment>
<dbReference type="InterPro" id="IPR028357">
    <property type="entry name" value="UDPglc_DH_bac"/>
</dbReference>
<keyword evidence="4 8" id="KW-0560">Oxidoreductase</keyword>
<dbReference type="GO" id="GO:0051287">
    <property type="term" value="F:NAD binding"/>
    <property type="evidence" value="ECO:0007669"/>
    <property type="project" value="InterPro"/>
</dbReference>
<dbReference type="GO" id="GO:0000271">
    <property type="term" value="P:polysaccharide biosynthetic process"/>
    <property type="evidence" value="ECO:0007669"/>
    <property type="project" value="InterPro"/>
</dbReference>
<dbReference type="InterPro" id="IPR008927">
    <property type="entry name" value="6-PGluconate_DH-like_C_sf"/>
</dbReference>
<dbReference type="Pfam" id="PF00984">
    <property type="entry name" value="UDPG_MGDP_dh"/>
    <property type="match status" value="1"/>
</dbReference>
<dbReference type="NCBIfam" id="TIGR03026">
    <property type="entry name" value="NDP-sugDHase"/>
    <property type="match status" value="1"/>
</dbReference>
<evidence type="ECO:0000256" key="6">
    <source>
        <dbReference type="ARBA" id="ARBA00047473"/>
    </source>
</evidence>
<dbReference type="InterPro" id="IPR036291">
    <property type="entry name" value="NAD(P)-bd_dom_sf"/>
</dbReference>
<dbReference type="Gene3D" id="3.40.50.720">
    <property type="entry name" value="NAD(P)-binding Rossmann-like Domain"/>
    <property type="match status" value="2"/>
</dbReference>
<dbReference type="InterPro" id="IPR014026">
    <property type="entry name" value="UDP-Glc/GDP-Man_DH_dimer"/>
</dbReference>
<dbReference type="Pfam" id="PF03721">
    <property type="entry name" value="UDPG_MGDP_dh_N"/>
    <property type="match status" value="1"/>
</dbReference>
<gene>
    <name evidence="8" type="ORF">MNB_SUP05-5-314</name>
</gene>
<reference evidence="8" key="1">
    <citation type="submission" date="2016-10" db="EMBL/GenBank/DDBJ databases">
        <authorList>
            <person name="de Groot N.N."/>
        </authorList>
    </citation>
    <scope>NUCLEOTIDE SEQUENCE</scope>
</reference>
<dbReference type="AlphaFoldDB" id="A0A1W1BMJ6"/>
<dbReference type="Pfam" id="PF03720">
    <property type="entry name" value="UDPG_MGDP_dh_C"/>
    <property type="match status" value="1"/>
</dbReference>
<evidence type="ECO:0000256" key="4">
    <source>
        <dbReference type="ARBA" id="ARBA00023002"/>
    </source>
</evidence>
<comment type="pathway">
    <text evidence="1">Nucleotide-sugar biosynthesis; UDP-alpha-D-glucuronate biosynthesis; UDP-alpha-D-glucuronate from UDP-alpha-D-glucose: step 1/1.</text>
</comment>
<evidence type="ECO:0000256" key="3">
    <source>
        <dbReference type="ARBA" id="ARBA00012954"/>
    </source>
</evidence>
<dbReference type="PANTHER" id="PTHR43750">
    <property type="entry name" value="UDP-GLUCOSE 6-DEHYDROGENASE TUAD"/>
    <property type="match status" value="1"/>
</dbReference>
<dbReference type="GO" id="GO:0003979">
    <property type="term" value="F:UDP-glucose 6-dehydrogenase activity"/>
    <property type="evidence" value="ECO:0007669"/>
    <property type="project" value="UniProtKB-EC"/>
</dbReference>
<evidence type="ECO:0000256" key="2">
    <source>
        <dbReference type="ARBA" id="ARBA00006601"/>
    </source>
</evidence>
<dbReference type="SUPFAM" id="SSF52413">
    <property type="entry name" value="UDP-glucose/GDP-mannose dehydrogenase C-terminal domain"/>
    <property type="match status" value="1"/>
</dbReference>
<keyword evidence="5" id="KW-0520">NAD</keyword>
<dbReference type="PIRSF" id="PIRSF500134">
    <property type="entry name" value="UDPglc_DH_bac"/>
    <property type="match status" value="1"/>
</dbReference>
<dbReference type="EMBL" id="FPHJ01000014">
    <property type="protein sequence ID" value="SFV54778.1"/>
    <property type="molecule type" value="Genomic_DNA"/>
</dbReference>
<dbReference type="SUPFAM" id="SSF51735">
    <property type="entry name" value="NAD(P)-binding Rossmann-fold domains"/>
    <property type="match status" value="1"/>
</dbReference>
<dbReference type="PANTHER" id="PTHR43750:SF3">
    <property type="entry name" value="UDP-GLUCOSE 6-DEHYDROGENASE TUAD"/>
    <property type="match status" value="1"/>
</dbReference>
<accession>A0A1W1BMJ6</accession>
<dbReference type="Gene3D" id="1.20.5.100">
    <property type="entry name" value="Cytochrome c1, transmembrane anchor, C-terminal"/>
    <property type="match status" value="1"/>
</dbReference>
<evidence type="ECO:0000256" key="5">
    <source>
        <dbReference type="ARBA" id="ARBA00023027"/>
    </source>
</evidence>
<evidence type="ECO:0000313" key="8">
    <source>
        <dbReference type="EMBL" id="SFV54778.1"/>
    </source>
</evidence>
<dbReference type="PIRSF" id="PIRSF000124">
    <property type="entry name" value="UDPglc_GDPman_dh"/>
    <property type="match status" value="1"/>
</dbReference>
<organism evidence="8">
    <name type="scientific">hydrothermal vent metagenome</name>
    <dbReference type="NCBI Taxonomy" id="652676"/>
    <lineage>
        <taxon>unclassified sequences</taxon>
        <taxon>metagenomes</taxon>
        <taxon>ecological metagenomes</taxon>
    </lineage>
</organism>
<comment type="catalytic activity">
    <reaction evidence="6">
        <text>UDP-alpha-D-glucose + 2 NAD(+) + H2O = UDP-alpha-D-glucuronate + 2 NADH + 3 H(+)</text>
        <dbReference type="Rhea" id="RHEA:23596"/>
        <dbReference type="ChEBI" id="CHEBI:15377"/>
        <dbReference type="ChEBI" id="CHEBI:15378"/>
        <dbReference type="ChEBI" id="CHEBI:57540"/>
        <dbReference type="ChEBI" id="CHEBI:57945"/>
        <dbReference type="ChEBI" id="CHEBI:58052"/>
        <dbReference type="ChEBI" id="CHEBI:58885"/>
        <dbReference type="EC" id="1.1.1.22"/>
    </reaction>
</comment>
<evidence type="ECO:0000256" key="1">
    <source>
        <dbReference type="ARBA" id="ARBA00004701"/>
    </source>
</evidence>
<dbReference type="InterPro" id="IPR017476">
    <property type="entry name" value="UDP-Glc/GDP-Man"/>
</dbReference>
<name>A0A1W1BMJ6_9ZZZZ</name>
<feature type="domain" description="UDP-glucose/GDP-mannose dehydrogenase C-terminal" evidence="7">
    <location>
        <begin position="293"/>
        <end position="389"/>
    </location>
</feature>
<proteinExistence type="inferred from homology"/>
<dbReference type="InterPro" id="IPR036220">
    <property type="entry name" value="UDP-Glc/GDP-Man_DH_C_sf"/>
</dbReference>
<dbReference type="SMART" id="SM00984">
    <property type="entry name" value="UDPG_MGDP_dh_C"/>
    <property type="match status" value="1"/>
</dbReference>
<dbReference type="UniPathway" id="UPA00038">
    <property type="reaction ID" value="UER00491"/>
</dbReference>
<evidence type="ECO:0000259" key="7">
    <source>
        <dbReference type="SMART" id="SM00984"/>
    </source>
</evidence>